<dbReference type="AlphaFoldDB" id="A0A8U0R194"/>
<feature type="region of interest" description="Disordered" evidence="1">
    <location>
        <begin position="151"/>
        <end position="172"/>
    </location>
</feature>
<dbReference type="PANTHER" id="PTHR34221">
    <property type="entry name" value="HYPOTHETICAL PROTEIN LOC691189"/>
    <property type="match status" value="1"/>
</dbReference>
<evidence type="ECO:0000313" key="3">
    <source>
        <dbReference type="RefSeq" id="XP_038853043.1"/>
    </source>
</evidence>
<organism evidence="2 3">
    <name type="scientific">Salvelinus namaycush</name>
    <name type="common">Lake trout</name>
    <name type="synonym">Salmo namaycush</name>
    <dbReference type="NCBI Taxonomy" id="8040"/>
    <lineage>
        <taxon>Eukaryota</taxon>
        <taxon>Metazoa</taxon>
        <taxon>Chordata</taxon>
        <taxon>Craniata</taxon>
        <taxon>Vertebrata</taxon>
        <taxon>Euteleostomi</taxon>
        <taxon>Actinopterygii</taxon>
        <taxon>Neopterygii</taxon>
        <taxon>Teleostei</taxon>
        <taxon>Protacanthopterygii</taxon>
        <taxon>Salmoniformes</taxon>
        <taxon>Salmonidae</taxon>
        <taxon>Salmoninae</taxon>
        <taxon>Salvelinus</taxon>
    </lineage>
</organism>
<dbReference type="PANTHER" id="PTHR34221:SF3">
    <property type="match status" value="1"/>
</dbReference>
<dbReference type="Pfam" id="PF15075">
    <property type="entry name" value="SPMAP1-like"/>
    <property type="match status" value="1"/>
</dbReference>
<dbReference type="InterPro" id="IPR028027">
    <property type="entry name" value="SPMAP1"/>
</dbReference>
<dbReference type="KEGG" id="snh:120050527"/>
<sequence>MNHSGPEKREQKFVLDCIAVSSVALGYEHMRPRLWSVLPGYDARNDPHAARYTTIPSVQRVPQKTTPSVQRVPQKTTPSVQRVPQKTTPSVQRVPQKTENKELKSAAAQKSLDLRNTSGAGHSREQVSNHSGLMSDIKPLIGYNGRFGFRRNTPNLRRNPSSFGEVTTFQLH</sequence>
<gene>
    <name evidence="3" type="primary">LOC120050527</name>
</gene>
<reference evidence="3" key="1">
    <citation type="submission" date="2025-08" db="UniProtKB">
        <authorList>
            <consortium name="RefSeq"/>
        </authorList>
    </citation>
    <scope>IDENTIFICATION</scope>
    <source>
        <tissue evidence="3">White muscle</tissue>
    </source>
</reference>
<feature type="compositionally biased region" description="Polar residues" evidence="1">
    <location>
        <begin position="152"/>
        <end position="172"/>
    </location>
</feature>
<dbReference type="Proteomes" id="UP000808372">
    <property type="component" value="Chromosome 7"/>
</dbReference>
<dbReference type="GeneID" id="120050527"/>
<keyword evidence="2" id="KW-1185">Reference proteome</keyword>
<evidence type="ECO:0000256" key="1">
    <source>
        <dbReference type="SAM" id="MobiDB-lite"/>
    </source>
</evidence>
<dbReference type="RefSeq" id="XP_038853043.1">
    <property type="nucleotide sequence ID" value="XM_038997115.1"/>
</dbReference>
<feature type="compositionally biased region" description="Polar residues" evidence="1">
    <location>
        <begin position="59"/>
        <end position="95"/>
    </location>
</feature>
<feature type="region of interest" description="Disordered" evidence="1">
    <location>
        <begin position="59"/>
        <end position="135"/>
    </location>
</feature>
<evidence type="ECO:0000313" key="2">
    <source>
        <dbReference type="Proteomes" id="UP000808372"/>
    </source>
</evidence>
<protein>
    <submittedName>
        <fullName evidence="3">Uncharacterized protein C17orf98-like</fullName>
    </submittedName>
</protein>
<accession>A0A8U0R194</accession>
<proteinExistence type="predicted"/>
<name>A0A8U0R194_SALNM</name>